<organism evidence="1 2">
    <name type="scientific">Sclerotinia sclerotiorum (strain ATCC 18683 / 1980 / Ss-1)</name>
    <name type="common">White mold</name>
    <name type="synonym">Whetzelinia sclerotiorum</name>
    <dbReference type="NCBI Taxonomy" id="665079"/>
    <lineage>
        <taxon>Eukaryota</taxon>
        <taxon>Fungi</taxon>
        <taxon>Dikarya</taxon>
        <taxon>Ascomycota</taxon>
        <taxon>Pezizomycotina</taxon>
        <taxon>Leotiomycetes</taxon>
        <taxon>Helotiales</taxon>
        <taxon>Sclerotiniaceae</taxon>
        <taxon>Sclerotinia</taxon>
    </lineage>
</organism>
<dbReference type="HOGENOM" id="CLU_3175663_0_0_1"/>
<dbReference type="GeneID" id="5490505"/>
<protein>
    <submittedName>
        <fullName evidence="1">Uncharacterized protein</fullName>
    </submittedName>
</protein>
<evidence type="ECO:0000313" key="1">
    <source>
        <dbReference type="EMBL" id="EDO02030.1"/>
    </source>
</evidence>
<dbReference type="EMBL" id="CH476625">
    <property type="protein sequence ID" value="EDO02030.1"/>
    <property type="molecule type" value="Genomic_DNA"/>
</dbReference>
<keyword evidence="2" id="KW-1185">Reference proteome</keyword>
<dbReference type="KEGG" id="ssl:SS1G_04506"/>
<reference evidence="2" key="1">
    <citation type="journal article" date="2011" name="PLoS Genet.">
        <title>Genomic analysis of the necrotrophic fungal pathogens Sclerotinia sclerotiorum and Botrytis cinerea.</title>
        <authorList>
            <person name="Amselem J."/>
            <person name="Cuomo C.A."/>
            <person name="van Kan J.A."/>
            <person name="Viaud M."/>
            <person name="Benito E.P."/>
            <person name="Couloux A."/>
            <person name="Coutinho P.M."/>
            <person name="de Vries R.P."/>
            <person name="Dyer P.S."/>
            <person name="Fillinger S."/>
            <person name="Fournier E."/>
            <person name="Gout L."/>
            <person name="Hahn M."/>
            <person name="Kohn L."/>
            <person name="Lapalu N."/>
            <person name="Plummer K.M."/>
            <person name="Pradier J.M."/>
            <person name="Quevillon E."/>
            <person name="Sharon A."/>
            <person name="Simon A."/>
            <person name="ten Have A."/>
            <person name="Tudzynski B."/>
            <person name="Tudzynski P."/>
            <person name="Wincker P."/>
            <person name="Andrew M."/>
            <person name="Anthouard V."/>
            <person name="Beever R.E."/>
            <person name="Beffa R."/>
            <person name="Benoit I."/>
            <person name="Bouzid O."/>
            <person name="Brault B."/>
            <person name="Chen Z."/>
            <person name="Choquer M."/>
            <person name="Collemare J."/>
            <person name="Cotton P."/>
            <person name="Danchin E.G."/>
            <person name="Da Silva C."/>
            <person name="Gautier A."/>
            <person name="Giraud C."/>
            <person name="Giraud T."/>
            <person name="Gonzalez C."/>
            <person name="Grossetete S."/>
            <person name="Guldener U."/>
            <person name="Henrissat B."/>
            <person name="Howlett B.J."/>
            <person name="Kodira C."/>
            <person name="Kretschmer M."/>
            <person name="Lappartient A."/>
            <person name="Leroch M."/>
            <person name="Levis C."/>
            <person name="Mauceli E."/>
            <person name="Neuveglise C."/>
            <person name="Oeser B."/>
            <person name="Pearson M."/>
            <person name="Poulain J."/>
            <person name="Poussereau N."/>
            <person name="Quesneville H."/>
            <person name="Rascle C."/>
            <person name="Schumacher J."/>
            <person name="Segurens B."/>
            <person name="Sexton A."/>
            <person name="Silva E."/>
            <person name="Sirven C."/>
            <person name="Soanes D.M."/>
            <person name="Talbot N.J."/>
            <person name="Templeton M."/>
            <person name="Yandava C."/>
            <person name="Yarden O."/>
            <person name="Zeng Q."/>
            <person name="Rollins J.A."/>
            <person name="Lebrun M.H."/>
            <person name="Dickman M."/>
        </authorList>
    </citation>
    <scope>NUCLEOTIDE SEQUENCE [LARGE SCALE GENOMIC DNA]</scope>
    <source>
        <strain evidence="2">ATCC 18683 / 1980 / Ss-1</strain>
    </source>
</reference>
<dbReference type="InParanoid" id="A7EGR4"/>
<accession>A7EGR4</accession>
<sequence length="47" mass="5486">MKLAKICPTTRFNDKNEEIGSSAWNMDDLKWMHGYFRYGFCATSSFS</sequence>
<dbReference type="AlphaFoldDB" id="A7EGR4"/>
<gene>
    <name evidence="1" type="ORF">SS1G_04506</name>
</gene>
<name>A7EGR4_SCLS1</name>
<dbReference type="Proteomes" id="UP000001312">
    <property type="component" value="Unassembled WGS sequence"/>
</dbReference>
<evidence type="ECO:0000313" key="2">
    <source>
        <dbReference type="Proteomes" id="UP000001312"/>
    </source>
</evidence>
<proteinExistence type="predicted"/>
<dbReference type="RefSeq" id="XP_001594698.1">
    <property type="nucleotide sequence ID" value="XM_001594648.1"/>
</dbReference>